<comment type="caution">
    <text evidence="1">The sequence shown here is derived from an EMBL/GenBank/DDBJ whole genome shotgun (WGS) entry which is preliminary data.</text>
</comment>
<organism evidence="1 2">
    <name type="scientific">Coccomyxa subellipsoidea (strain C-169)</name>
    <name type="common">Green microalga</name>
    <dbReference type="NCBI Taxonomy" id="574566"/>
    <lineage>
        <taxon>Eukaryota</taxon>
        <taxon>Viridiplantae</taxon>
        <taxon>Chlorophyta</taxon>
        <taxon>core chlorophytes</taxon>
        <taxon>Trebouxiophyceae</taxon>
        <taxon>Trebouxiophyceae incertae sedis</taxon>
        <taxon>Coccomyxaceae</taxon>
        <taxon>Coccomyxa</taxon>
        <taxon>Coccomyxa subellipsoidea</taxon>
    </lineage>
</organism>
<evidence type="ECO:0000313" key="2">
    <source>
        <dbReference type="Proteomes" id="UP000007264"/>
    </source>
</evidence>
<name>I0YIH4_COCSC</name>
<evidence type="ECO:0000313" key="1">
    <source>
        <dbReference type="EMBL" id="EIE18193.1"/>
    </source>
</evidence>
<sequence>MASLRGAACAIVFGSAAGLYVSLELLQVRVNVGCAGCAARGSLCGALTLANRARTGGQLWDCQAGLVNGPLEGHRKSGVWQIAKEVVRKSERSVLLLLLRLLALPEHPSHIAAGGWTGRAVETPAAGTAVSTDGTRSLTALCWCSGRQWLVLTRPSLSQSSRQRGRLEGTHGGEATVSLLIALSLMAARPPCPWASGTGYPA</sequence>
<gene>
    <name evidence="1" type="ORF">COCSUDRAFT_60562</name>
</gene>
<dbReference type="RefSeq" id="XP_005642737.1">
    <property type="nucleotide sequence ID" value="XM_005642680.1"/>
</dbReference>
<dbReference type="EMBL" id="AGSI01000026">
    <property type="protein sequence ID" value="EIE18193.1"/>
    <property type="molecule type" value="Genomic_DNA"/>
</dbReference>
<protein>
    <submittedName>
        <fullName evidence="1">Uncharacterized protein</fullName>
    </submittedName>
</protein>
<dbReference type="KEGG" id="csl:COCSUDRAFT_60562"/>
<dbReference type="AlphaFoldDB" id="I0YIH4"/>
<reference evidence="1 2" key="1">
    <citation type="journal article" date="2012" name="Genome Biol.">
        <title>The genome of the polar eukaryotic microalga coccomyxa subellipsoidea reveals traits of cold adaptation.</title>
        <authorList>
            <person name="Blanc G."/>
            <person name="Agarkova I."/>
            <person name="Grimwood J."/>
            <person name="Kuo A."/>
            <person name="Brueggeman A."/>
            <person name="Dunigan D."/>
            <person name="Gurnon J."/>
            <person name="Ladunga I."/>
            <person name="Lindquist E."/>
            <person name="Lucas S."/>
            <person name="Pangilinan J."/>
            <person name="Proschold T."/>
            <person name="Salamov A."/>
            <person name="Schmutz J."/>
            <person name="Weeks D."/>
            <person name="Yamada T."/>
            <person name="Claverie J.M."/>
            <person name="Grigoriev I."/>
            <person name="Van Etten J."/>
            <person name="Lomsadze A."/>
            <person name="Borodovsky M."/>
        </authorList>
    </citation>
    <scope>NUCLEOTIDE SEQUENCE [LARGE SCALE GENOMIC DNA]</scope>
    <source>
        <strain evidence="1 2">C-169</strain>
    </source>
</reference>
<keyword evidence="2" id="KW-1185">Reference proteome</keyword>
<proteinExistence type="predicted"/>
<dbReference type="Proteomes" id="UP000007264">
    <property type="component" value="Unassembled WGS sequence"/>
</dbReference>
<accession>I0YIH4</accession>
<dbReference type="GeneID" id="17036099"/>